<dbReference type="PANTHER" id="PTHR43847:SF1">
    <property type="entry name" value="BLL3993 PROTEIN"/>
    <property type="match status" value="1"/>
</dbReference>
<evidence type="ECO:0000313" key="7">
    <source>
        <dbReference type="Proteomes" id="UP000182840"/>
    </source>
</evidence>
<dbReference type="PANTHER" id="PTHR43847">
    <property type="entry name" value="BLL3993 PROTEIN"/>
    <property type="match status" value="1"/>
</dbReference>
<evidence type="ECO:0000256" key="3">
    <source>
        <dbReference type="ARBA" id="ARBA00022989"/>
    </source>
</evidence>
<sequence>MNSEDAGDLSRYQAARRAILAVIIVIAFATLVFVGSLHDELMHEYIETLGLVLILIGIGGRLWATLYIGGRKSAEVVSTGPYSVSRNPLYVFSSIAAAGVGAQTGSYVVACLFMVVCAAAFYFVARREERFLSAKLGGEYLSYLQRVPRFLPNPLIYRDDAEVTFQTRRFRVTFVDGLVFLAAIPVLEAIEEAQEVGAIPHLFLLF</sequence>
<dbReference type="Pfam" id="PF04191">
    <property type="entry name" value="PEMT"/>
    <property type="match status" value="1"/>
</dbReference>
<keyword evidence="3 5" id="KW-1133">Transmembrane helix</keyword>
<dbReference type="GO" id="GO:0012505">
    <property type="term" value="C:endomembrane system"/>
    <property type="evidence" value="ECO:0007669"/>
    <property type="project" value="UniProtKB-SubCell"/>
</dbReference>
<keyword evidence="4 5" id="KW-0472">Membrane</keyword>
<evidence type="ECO:0000256" key="2">
    <source>
        <dbReference type="ARBA" id="ARBA00022692"/>
    </source>
</evidence>
<comment type="subcellular location">
    <subcellularLocation>
        <location evidence="1">Endomembrane system</location>
        <topology evidence="1">Multi-pass membrane protein</topology>
    </subcellularLocation>
</comment>
<proteinExistence type="predicted"/>
<keyword evidence="2 5" id="KW-0812">Transmembrane</keyword>
<dbReference type="OrthoDB" id="7210610at2"/>
<evidence type="ECO:0000313" key="6">
    <source>
        <dbReference type="EMBL" id="APH70966.1"/>
    </source>
</evidence>
<keyword evidence="7" id="KW-1185">Reference proteome</keyword>
<organism evidence="6 7">
    <name type="scientific">Aquibium oceanicum</name>
    <dbReference type="NCBI Taxonomy" id="1670800"/>
    <lineage>
        <taxon>Bacteria</taxon>
        <taxon>Pseudomonadati</taxon>
        <taxon>Pseudomonadota</taxon>
        <taxon>Alphaproteobacteria</taxon>
        <taxon>Hyphomicrobiales</taxon>
        <taxon>Phyllobacteriaceae</taxon>
        <taxon>Aquibium</taxon>
    </lineage>
</organism>
<feature type="transmembrane region" description="Helical" evidence="5">
    <location>
        <begin position="49"/>
        <end position="70"/>
    </location>
</feature>
<dbReference type="InterPro" id="IPR052527">
    <property type="entry name" value="Metal_cation-efflux_comp"/>
</dbReference>
<feature type="transmembrane region" description="Helical" evidence="5">
    <location>
        <begin position="90"/>
        <end position="123"/>
    </location>
</feature>
<protein>
    <submittedName>
        <fullName evidence="6">Sodium:proton antiporter</fullName>
    </submittedName>
</protein>
<dbReference type="Gene3D" id="1.20.120.1630">
    <property type="match status" value="1"/>
</dbReference>
<reference evidence="7" key="1">
    <citation type="submission" date="2016-11" db="EMBL/GenBank/DDBJ databases">
        <title>Mesorhizobium oceanicum sp. nov., isolated from deep seawater in South China Sea.</title>
        <authorList>
            <person name="Fu G.-Y."/>
        </authorList>
    </citation>
    <scope>NUCLEOTIDE SEQUENCE [LARGE SCALE GENOMIC DNA]</scope>
    <source>
        <strain evidence="7">B7</strain>
    </source>
</reference>
<dbReference type="Proteomes" id="UP000182840">
    <property type="component" value="Chromosome"/>
</dbReference>
<dbReference type="EMBL" id="CP018171">
    <property type="protein sequence ID" value="APH70966.1"/>
    <property type="molecule type" value="Genomic_DNA"/>
</dbReference>
<name>A0A1L3SNI4_9HYPH</name>
<dbReference type="InterPro" id="IPR007318">
    <property type="entry name" value="Phopholipid_MeTrfase"/>
</dbReference>
<gene>
    <name evidence="6" type="ORF">BSQ44_05930</name>
</gene>
<feature type="transmembrane region" description="Helical" evidence="5">
    <location>
        <begin position="18"/>
        <end position="37"/>
    </location>
</feature>
<dbReference type="AlphaFoldDB" id="A0A1L3SNI4"/>
<evidence type="ECO:0000256" key="1">
    <source>
        <dbReference type="ARBA" id="ARBA00004127"/>
    </source>
</evidence>
<evidence type="ECO:0000256" key="5">
    <source>
        <dbReference type="SAM" id="Phobius"/>
    </source>
</evidence>
<evidence type="ECO:0000256" key="4">
    <source>
        <dbReference type="ARBA" id="ARBA00023136"/>
    </source>
</evidence>
<accession>A0A1L3SNI4</accession>
<dbReference type="STRING" id="1670800.BSQ44_05930"/>
<dbReference type="KEGG" id="meso:BSQ44_05930"/>